<dbReference type="GO" id="GO:0009307">
    <property type="term" value="P:DNA restriction-modification system"/>
    <property type="evidence" value="ECO:0007669"/>
    <property type="project" value="UniProtKB-KW"/>
</dbReference>
<dbReference type="Gene3D" id="3.90.220.20">
    <property type="entry name" value="DNA methylase specificity domains"/>
    <property type="match status" value="2"/>
</dbReference>
<dbReference type="CDD" id="cd17521">
    <property type="entry name" value="RMtype1_S_Sau13435ORF2165P_TRD2-CR2_like"/>
    <property type="match status" value="1"/>
</dbReference>
<dbReference type="KEGG" id="pmaw:MACH26_01470"/>
<evidence type="ECO:0000256" key="3">
    <source>
        <dbReference type="ARBA" id="ARBA00023125"/>
    </source>
</evidence>
<accession>A0AA48HE30</accession>
<dbReference type="Proteomes" id="UP001333710">
    <property type="component" value="Chromosome"/>
</dbReference>
<evidence type="ECO:0000313" key="6">
    <source>
        <dbReference type="Proteomes" id="UP001333710"/>
    </source>
</evidence>
<dbReference type="CDD" id="cd17260">
    <property type="entry name" value="RMtype1_S_EcoEI-TRD1-CR1_like"/>
    <property type="match status" value="1"/>
</dbReference>
<dbReference type="InterPro" id="IPR000055">
    <property type="entry name" value="Restrct_endonuc_typeI_TRD"/>
</dbReference>
<evidence type="ECO:0000313" key="5">
    <source>
        <dbReference type="EMBL" id="BDX04626.1"/>
    </source>
</evidence>
<dbReference type="PANTHER" id="PTHR30408:SF12">
    <property type="entry name" value="TYPE I RESTRICTION ENZYME MJAVIII SPECIFICITY SUBUNIT"/>
    <property type="match status" value="1"/>
</dbReference>
<gene>
    <name evidence="5" type="ORF">MACH26_01470</name>
</gene>
<feature type="domain" description="Type I restriction modification DNA specificity" evidence="4">
    <location>
        <begin position="16"/>
        <end position="182"/>
    </location>
</feature>
<dbReference type="Pfam" id="PF01420">
    <property type="entry name" value="Methylase_S"/>
    <property type="match status" value="2"/>
</dbReference>
<keyword evidence="6" id="KW-1185">Reference proteome</keyword>
<dbReference type="EMBL" id="AP027272">
    <property type="protein sequence ID" value="BDX04626.1"/>
    <property type="molecule type" value="Genomic_DNA"/>
</dbReference>
<evidence type="ECO:0000256" key="1">
    <source>
        <dbReference type="ARBA" id="ARBA00010923"/>
    </source>
</evidence>
<protein>
    <recommendedName>
        <fullName evidence="4">Type I restriction modification DNA specificity domain-containing protein</fullName>
    </recommendedName>
</protein>
<dbReference type="SUPFAM" id="SSF116734">
    <property type="entry name" value="DNA methylase specificity domain"/>
    <property type="match status" value="2"/>
</dbReference>
<comment type="similarity">
    <text evidence="1">Belongs to the type-I restriction system S methylase family.</text>
</comment>
<dbReference type="REBASE" id="754471">
    <property type="entry name" value="S.Pma1ORF1460P"/>
</dbReference>
<sequence length="442" mass="50420">MNVELNNNLTWYGEIPSDWEELRIKDVACISPNYSQDKPSDFEECTIVPMEAVSTIGHFNLENKSLYIDVSDGLPNFEAGDVLFAKITPCMENGKGGFVDSLPTRYGFGSTEFHVLRPSSKVDGKFLYYYTFNPTYRKYAEANMTGAAGQKRVSSNFLKFTKVFLPHIDEQRLIGNYLEKNCSAIDKAISFKFDQLEKLEDLRQSIIFKAMVKGLDEDIPMRSSDIPWFGDIPEHWEVESLKRLLIEPLKYGANEAAELTDPDLPRYIRITDFDNSGKLKDHTFKSLANDKAEGYYIEEGDILFARSGATVGKTFLFSNYNGKACFAGYLIRARCNTAKILPEFLYLFTKSKGYTDWKDSAFTQATIQNIGADKYSYLPIVQPPIGEQKKIIEFVNRETARIESIEEKLKNQISVLREYKHSLIHECVTAKRRVTEADLTMS</sequence>
<dbReference type="AlphaFoldDB" id="A0AA48HE30"/>
<proteinExistence type="inferred from homology"/>
<evidence type="ECO:0000256" key="2">
    <source>
        <dbReference type="ARBA" id="ARBA00022747"/>
    </source>
</evidence>
<name>A0AA48HE30_9ALTE</name>
<dbReference type="GO" id="GO:0003677">
    <property type="term" value="F:DNA binding"/>
    <property type="evidence" value="ECO:0007669"/>
    <property type="project" value="UniProtKB-KW"/>
</dbReference>
<dbReference type="RefSeq" id="WP_338290420.1">
    <property type="nucleotide sequence ID" value="NZ_AP027272.1"/>
</dbReference>
<evidence type="ECO:0000259" key="4">
    <source>
        <dbReference type="Pfam" id="PF01420"/>
    </source>
</evidence>
<keyword evidence="2" id="KW-0680">Restriction system</keyword>
<feature type="domain" description="Type I restriction modification DNA specificity" evidence="4">
    <location>
        <begin position="266"/>
        <end position="413"/>
    </location>
</feature>
<organism evidence="5 6">
    <name type="scientific">Planctobacterium marinum</name>
    <dbReference type="NCBI Taxonomy" id="1631968"/>
    <lineage>
        <taxon>Bacteria</taxon>
        <taxon>Pseudomonadati</taxon>
        <taxon>Pseudomonadota</taxon>
        <taxon>Gammaproteobacteria</taxon>
        <taxon>Alteromonadales</taxon>
        <taxon>Alteromonadaceae</taxon>
        <taxon>Planctobacterium</taxon>
    </lineage>
</organism>
<dbReference type="InterPro" id="IPR044946">
    <property type="entry name" value="Restrct_endonuc_typeI_TRD_sf"/>
</dbReference>
<reference evidence="5" key="1">
    <citation type="submission" date="2023-01" db="EMBL/GenBank/DDBJ databases">
        <title>Complete genome sequence of Planctobacterium marinum strain Dej080120_11.</title>
        <authorList>
            <person name="Ueki S."/>
            <person name="Maruyama F."/>
        </authorList>
    </citation>
    <scope>NUCLEOTIDE SEQUENCE</scope>
    <source>
        <strain evidence="5">Dej080120_11</strain>
    </source>
</reference>
<keyword evidence="3" id="KW-0238">DNA-binding</keyword>
<dbReference type="InterPro" id="IPR052021">
    <property type="entry name" value="Type-I_RS_S_subunit"/>
</dbReference>
<dbReference type="PANTHER" id="PTHR30408">
    <property type="entry name" value="TYPE-1 RESTRICTION ENZYME ECOKI SPECIFICITY PROTEIN"/>
    <property type="match status" value="1"/>
</dbReference>